<feature type="region of interest" description="Disordered" evidence="5">
    <location>
        <begin position="705"/>
        <end position="726"/>
    </location>
</feature>
<dbReference type="Proteomes" id="UP000799437">
    <property type="component" value="Unassembled WGS sequence"/>
</dbReference>
<keyword evidence="10" id="KW-1185">Reference proteome</keyword>
<dbReference type="GO" id="GO:0015031">
    <property type="term" value="P:protein transport"/>
    <property type="evidence" value="ECO:0007669"/>
    <property type="project" value="UniProtKB-KW"/>
</dbReference>
<reference evidence="9" key="1">
    <citation type="journal article" date="2020" name="Stud. Mycol.">
        <title>101 Dothideomycetes genomes: a test case for predicting lifestyles and emergence of pathogens.</title>
        <authorList>
            <person name="Haridas S."/>
            <person name="Albert R."/>
            <person name="Binder M."/>
            <person name="Bloem J."/>
            <person name="Labutti K."/>
            <person name="Salamov A."/>
            <person name="Andreopoulos B."/>
            <person name="Baker S."/>
            <person name="Barry K."/>
            <person name="Bills G."/>
            <person name="Bluhm B."/>
            <person name="Cannon C."/>
            <person name="Castanera R."/>
            <person name="Culley D."/>
            <person name="Daum C."/>
            <person name="Ezra D."/>
            <person name="Gonzalez J."/>
            <person name="Henrissat B."/>
            <person name="Kuo A."/>
            <person name="Liang C."/>
            <person name="Lipzen A."/>
            <person name="Lutzoni F."/>
            <person name="Magnuson J."/>
            <person name="Mondo S."/>
            <person name="Nolan M."/>
            <person name="Ohm R."/>
            <person name="Pangilinan J."/>
            <person name="Park H.-J."/>
            <person name="Ramirez L."/>
            <person name="Alfaro M."/>
            <person name="Sun H."/>
            <person name="Tritt A."/>
            <person name="Yoshinaga Y."/>
            <person name="Zwiers L.-H."/>
            <person name="Turgeon B."/>
            <person name="Goodwin S."/>
            <person name="Spatafora J."/>
            <person name="Crous P."/>
            <person name="Grigoriev I."/>
        </authorList>
    </citation>
    <scope>NUCLEOTIDE SEQUENCE</scope>
    <source>
        <strain evidence="9">CBS 121739</strain>
    </source>
</reference>
<dbReference type="GeneID" id="54483673"/>
<feature type="domain" description="Mon2/Sec7/BIG1-like dimerisation and cyclophilin-binding" evidence="8">
    <location>
        <begin position="4"/>
        <end position="175"/>
    </location>
</feature>
<sequence>MTAQLLTSELTNLIQDAKRKNPDLKNAAEKSLQELKSLHVTSEEQLTADLVRRPQFIEPFLIACGTHNSKFASPGAVCLQRLSVSRGIPKERLRDVLQALQQCISLSLDVQLKVLQTLPSLLANYSSELRGELLAATLTICSSLQAVKTPAVSSTAVATLQQLVSSVFDKVSDEDEKALEIPATVAVPIKDGSMPVRPAAHDAYSIFHDLCLIAEGNQPKYVRFSVVNQASGLELLETILSNHGSIFLSHPEQGHLLCVLVMPLVYRCLNEGLSFQITVRAFRILHVLLRQHLSILSTVSEEALISVVRMLDESMPSWKRALALELFRSILSDQFLIVAIYSTYDQVEGRSDIIRDSLSSFVRMSTEKPSLIGLGQQSSAPYISTERSQEDHAEQAAMEAGAIGGMIGSPSVSTNNTGISVQWSTLRTACIDYLDKAEPPPLPETYLYSLVLTCINNLSESLARFILPLTVHMETKSRKKSRAQGVVDEEAPLADDADISIKSKRRVSRTQSFRKKTVPVNPLSLGKHNALPRVKSIADLVETCWPAVLATCSTFLNASLDNDYYRALVRSFQKFTQVAGLLRLATPRDALLTTLGKNAVPANVLTAGVISPKTGQSDGSGMSIGTRGLLSVDSIVSQASSLSFDRVRRGSVDVSAPQPSLNARNLLCLRALLNLAIALGPTLETAWSIVFETLQQADLILAASSGKGDSRDHRSTQGSGPLPNIAETSIQDVSTEATAVQAAASRLFESTVDFPNEAFITVVQALCRQLRAIPRSFLPGGPTPGQKPSHPRRVGSVTGITLNTDSGAQEYVFALGKIGDLAAMNLHRLTHYSASESGWDILVEELNLITKNHSIPPKARRMSADIVGQIGQDMAKLSMSEELDVRKHVQSTFLDALLSQISSLYQDRDIIKSDDIDDVTMDIHDIALQALRSMLEQCGESLTTGWGSVFAILRSVFIYTGSQSSQVAVEDHIDSEEGYELSSPRKPPTNVYQTSSTISRRLARSAFDSVQLICSDFLINIPTEVATVLLELILKFTSQDQDLNMSLTTITFLWNVSDNLNHKTQKIDLEDMSSTRTNELELAQLISERARDGSVSALWLLVLVQLSAVSIDQRIEVRNGAIQTILRIFENTGDELLPNGWRLCLHAVLFRLVTSNLIIQESLSATDSTLHIERMRAWDETSGVVLSVVSNLFASNLDLIMQVETVDDIWQVLIGLWRRYLAIGSHSLSTSTYTAIGSILSKVHDRDAIGSRASQLVSSLLINNFPEEIRVMETADSNQEAYNAYAKTFGEVYRLVSADLSLDIVRQALRNFRRLAEQSIAAPYSSDVEYPTSLQKSMIECLSNVDSELAGVPSALLTLYSDLIMLPYRKAKGEIAPKGPTYVALSKAAMKLSVRVTLRHVAFDEIYTSGAISKVLDSFALAISQKYKWKLEGKTSTTWQTATKSALTVLESILDHLRETPLDLDIMRLIWGKVVIIAEHIAHADLAAASPTSPLVADEEFDISSLENLQRLIIPSLGSSKTLEASRRAYTSSLFRSSLIHATEAGEIPDLDGGPLQGLYTIRFGRTYDPHPSPRTKMSLFCLSELIALVTAKDGSAEHVKLAQAAAPYLILRAALPIKRYIADQPLRGKMPQPESQRQELLFVLQAMKDLESEPKAIPDAEGISSTTKKHLHRLFPLVTKAIIVAERDAEILRALTDLLEVVSDGFGM</sequence>
<protein>
    <submittedName>
        <fullName evidence="9">Endosomal peripheral membrane protein-like protein</fullName>
    </submittedName>
</protein>
<keyword evidence="3" id="KW-0653">Protein transport</keyword>
<evidence type="ECO:0000313" key="10">
    <source>
        <dbReference type="Proteomes" id="UP000799437"/>
    </source>
</evidence>
<dbReference type="InterPro" id="IPR032817">
    <property type="entry name" value="Mon2_C"/>
</dbReference>
<gene>
    <name evidence="9" type="ORF">EJ05DRAFT_460755</name>
</gene>
<feature type="coiled-coil region" evidence="4">
    <location>
        <begin position="14"/>
        <end position="45"/>
    </location>
</feature>
<evidence type="ECO:0000259" key="8">
    <source>
        <dbReference type="Pfam" id="PF16213"/>
    </source>
</evidence>
<dbReference type="InterPro" id="IPR032629">
    <property type="entry name" value="DCB_dom"/>
</dbReference>
<dbReference type="Pfam" id="PF16213">
    <property type="entry name" value="DCB"/>
    <property type="match status" value="1"/>
</dbReference>
<proteinExistence type="inferred from homology"/>
<evidence type="ECO:0000256" key="1">
    <source>
        <dbReference type="ARBA" id="ARBA00008144"/>
    </source>
</evidence>
<dbReference type="PANTHER" id="PTHR10663">
    <property type="entry name" value="GUANYL-NUCLEOTIDE EXCHANGE FACTOR"/>
    <property type="match status" value="1"/>
</dbReference>
<accession>A0A6A6WIN5</accession>
<dbReference type="Pfam" id="PF12783">
    <property type="entry name" value="Sec7-like_HUS"/>
    <property type="match status" value="1"/>
</dbReference>
<dbReference type="RefSeq" id="XP_033604425.1">
    <property type="nucleotide sequence ID" value="XM_033742619.1"/>
</dbReference>
<dbReference type="EMBL" id="ML996566">
    <property type="protein sequence ID" value="KAF2761974.1"/>
    <property type="molecule type" value="Genomic_DNA"/>
</dbReference>
<evidence type="ECO:0000259" key="7">
    <source>
        <dbReference type="Pfam" id="PF16206"/>
    </source>
</evidence>
<feature type="domain" description="Mon2 C-terminal" evidence="7">
    <location>
        <begin position="1016"/>
        <end position="1215"/>
    </location>
</feature>
<dbReference type="SUPFAM" id="SSF48371">
    <property type="entry name" value="ARM repeat"/>
    <property type="match status" value="1"/>
</dbReference>
<organism evidence="9 10">
    <name type="scientific">Pseudovirgaria hyperparasitica</name>
    <dbReference type="NCBI Taxonomy" id="470096"/>
    <lineage>
        <taxon>Eukaryota</taxon>
        <taxon>Fungi</taxon>
        <taxon>Dikarya</taxon>
        <taxon>Ascomycota</taxon>
        <taxon>Pezizomycotina</taxon>
        <taxon>Dothideomycetes</taxon>
        <taxon>Dothideomycetes incertae sedis</taxon>
        <taxon>Acrospermales</taxon>
        <taxon>Acrospermaceae</taxon>
        <taxon>Pseudovirgaria</taxon>
    </lineage>
</organism>
<dbReference type="OrthoDB" id="294853at2759"/>
<dbReference type="InterPro" id="IPR032691">
    <property type="entry name" value="Mon2/Sec7/BIG1-like_HUS"/>
</dbReference>
<keyword evidence="2" id="KW-0813">Transport</keyword>
<evidence type="ECO:0000256" key="4">
    <source>
        <dbReference type="SAM" id="Coils"/>
    </source>
</evidence>
<dbReference type="InterPro" id="IPR016024">
    <property type="entry name" value="ARM-type_fold"/>
</dbReference>
<dbReference type="GO" id="GO:0005794">
    <property type="term" value="C:Golgi apparatus"/>
    <property type="evidence" value="ECO:0007669"/>
    <property type="project" value="UniProtKB-ARBA"/>
</dbReference>
<evidence type="ECO:0000313" key="9">
    <source>
        <dbReference type="EMBL" id="KAF2761974.1"/>
    </source>
</evidence>
<name>A0A6A6WIN5_9PEZI</name>
<evidence type="ECO:0000256" key="3">
    <source>
        <dbReference type="ARBA" id="ARBA00022927"/>
    </source>
</evidence>
<evidence type="ECO:0000259" key="6">
    <source>
        <dbReference type="Pfam" id="PF12783"/>
    </source>
</evidence>
<dbReference type="PANTHER" id="PTHR10663:SF333">
    <property type="entry name" value="PROTEIN MON2 HOMOLOG"/>
    <property type="match status" value="1"/>
</dbReference>
<feature type="domain" description="Mon2/Sec7/BIG1-like HUS" evidence="6">
    <location>
        <begin position="200"/>
        <end position="353"/>
    </location>
</feature>
<dbReference type="Pfam" id="PF16206">
    <property type="entry name" value="Mon2_C"/>
    <property type="match status" value="1"/>
</dbReference>
<comment type="similarity">
    <text evidence="1">Belongs to the MON2 family.</text>
</comment>
<evidence type="ECO:0000256" key="2">
    <source>
        <dbReference type="ARBA" id="ARBA00022448"/>
    </source>
</evidence>
<evidence type="ECO:0000256" key="5">
    <source>
        <dbReference type="SAM" id="MobiDB-lite"/>
    </source>
</evidence>
<keyword evidence="4" id="KW-0175">Coiled coil</keyword>